<protein>
    <submittedName>
        <fullName evidence="1">Uncharacterized protein</fullName>
    </submittedName>
</protein>
<organism evidence="1 2">
    <name type="scientific">Streptococcus equi subsp. equi</name>
    <dbReference type="NCBI Taxonomy" id="148942"/>
    <lineage>
        <taxon>Bacteria</taxon>
        <taxon>Bacillati</taxon>
        <taxon>Bacillota</taxon>
        <taxon>Bacilli</taxon>
        <taxon>Lactobacillales</taxon>
        <taxon>Streptococcaceae</taxon>
        <taxon>Streptococcus</taxon>
    </lineage>
</organism>
<evidence type="ECO:0000313" key="2">
    <source>
        <dbReference type="Proteomes" id="UP000254461"/>
    </source>
</evidence>
<proteinExistence type="predicted"/>
<sequence length="114" mass="12779">MQFFQNIFRRSKKEATTSHQVRENKSEFPLDDWEPVPSYVAADKTDYQTVSLIASAIAAGEQASSQFKVKRILKRNPEALTVSLIASSIAAGVYPESQFLVRSIYSKKVNVGHK</sequence>
<dbReference type="Proteomes" id="UP000254461">
    <property type="component" value="Unassembled WGS sequence"/>
</dbReference>
<dbReference type="EMBL" id="UHFF01000002">
    <property type="protein sequence ID" value="SUN46353.1"/>
    <property type="molecule type" value="Genomic_DNA"/>
</dbReference>
<reference evidence="1 2" key="1">
    <citation type="submission" date="2018-06" db="EMBL/GenBank/DDBJ databases">
        <authorList>
            <consortium name="Pathogen Informatics"/>
            <person name="Doyle S."/>
        </authorList>
    </citation>
    <scope>NUCLEOTIDE SEQUENCE [LARGE SCALE GENOMIC DNA]</scope>
    <source>
        <strain evidence="1 2">NCTC12092</strain>
    </source>
</reference>
<accession>A0A380JSC8</accession>
<dbReference type="RefSeq" id="WP_037581201.1">
    <property type="nucleotide sequence ID" value="NZ_UHFF01000002.1"/>
</dbReference>
<name>A0A380JSC8_9STRE</name>
<dbReference type="AlphaFoldDB" id="A0A380JSC8"/>
<gene>
    <name evidence="1" type="ORF">NCTC12092_00986</name>
</gene>
<evidence type="ECO:0000313" key="1">
    <source>
        <dbReference type="EMBL" id="SUN46353.1"/>
    </source>
</evidence>